<sequence length="1225" mass="128684">MSTNFRRWPSLFFIMVLGFCLGTGAAIAADGTLAGKVTIAGSSTGIAGATVTAAGSAGTFSATTNAKGSYSVALPPASYSVTCTAPGFSAKTAAATIQSGIKTTLNFALAKQAATTGTITGTVTSSATGAAIQAAAVTLSPGSYATTTDTAGHYSIANVAAGSYTETVAKTGFATITKQLAVNAGTTVTSNATMAPVTISIPSLTATPGLFTEAAAGTVSLAATLSETVASYQWSQVKGPKVPLTATAATTATADVSALSVAVDTELVFRLTVTGADNVPTSREVSVFVQPADMYPVLGADIQIGGSTTAVKKFPFNGAEWSIFNIGNRLCVTPIGIGKGAVYSLYAPGFINDIDLVTFNGVNYALLSAGTAGIVVVDITDPTALRQVNVARLNYYRDGITYTEGGGDILTGNVISSTAAPVAALETDGTTLYIADSDYGLHKTALANLLGAAGPILETDGTLLVELDRYTLQFAGENPWGGPIDLKLYGGKLFVCMKELGLGIFDPATLEQIGRYNLYTDTTMTEDWFMGMDIRQTVQKDPTTGEPFIDAVTGMPDYRQTNFELVEVMRNDVVAPTPWADFDRYGKYYYKAQGVDVAEFNGRTIAYIAYSLGGLIAVDITGYQGATPAAFLTGRYLGYVPAVPANGPDKITGTKSQSLLPYYGAGMLKDSGVIDVKIRGNYAYLTDHFAGLVIVDFAATPETGWRNSNGPYNNDTDGIAGNHFPDTEFVTSYDMTAYDPLDNESMPKWMYQAPCKLVTTEINGHGNRILLMDSMDLGAAGNVDLLACSGAGGFNFVDIVNLDAATMADRYRVPVYFPTTDEIGAKVDTTAGQAISIGHSVGIASSEKYLYHADGPHGISAWQIVDNDGYPTDNIHLVANTLQDEYPEVYNGTTIYPASHAANVVYDPLHQVAWSGSSSLGLRRVDVSRVEGGLGAIGMPLLLPLQPTDLFEHNGDFGTVKGIQYQDHSYDVEIKGNYAYTADGSNGITVFDITKDPTVMNSGFVVANLGAGSGKPPLGTASGIALWTNPADGKSYAFVAAGPRGVGVAEVTDVLNMQLIKVFEPIKIEEGKVGAADGQSVDVKVVGDYAYFTYDSFGVVCYKLSDLIAPLPAGTDPTEAWQKNTTDTLVYDYRPVAVSRFKLQLVPGYEEWAGGAVKMDYTLVNNRLVFYVAFAEAGVLKIDWTDPANPVLAGVASTVGECSAVTISNGRLYAADGSAGMLFFK</sequence>
<dbReference type="SUPFAM" id="SSF49452">
    <property type="entry name" value="Starch-binding domain-like"/>
    <property type="match status" value="1"/>
</dbReference>
<dbReference type="Gene3D" id="2.60.40.1120">
    <property type="entry name" value="Carboxypeptidase-like, regulatory domain"/>
    <property type="match status" value="2"/>
</dbReference>
<dbReference type="RefSeq" id="WP_282003561.1">
    <property type="nucleotide sequence ID" value="NZ_AP027151.1"/>
</dbReference>
<dbReference type="InterPro" id="IPR013784">
    <property type="entry name" value="Carb-bd-like_fold"/>
</dbReference>
<dbReference type="Gene3D" id="2.60.40.10">
    <property type="entry name" value="Immunoglobulins"/>
    <property type="match status" value="1"/>
</dbReference>
<dbReference type="EMBL" id="AP027151">
    <property type="protein sequence ID" value="BDV42860.1"/>
    <property type="molecule type" value="Genomic_DNA"/>
</dbReference>
<dbReference type="InterPro" id="IPR013211">
    <property type="entry name" value="LVIVD"/>
</dbReference>
<accession>A0ABN6VUL7</accession>
<dbReference type="SUPFAM" id="SSF49464">
    <property type="entry name" value="Carboxypeptidase regulatory domain-like"/>
    <property type="match status" value="1"/>
</dbReference>
<reference evidence="2 3" key="1">
    <citation type="submission" date="2022-12" db="EMBL/GenBank/DDBJ databases">
        <title>Polyphasic characterization of Geotalea uranireducens NIT-SL11 newly isolated from a complex of sewage sludge and microbially reduced graphene oxide.</title>
        <authorList>
            <person name="Xie L."/>
            <person name="Yoshida N."/>
            <person name="Meng L."/>
        </authorList>
    </citation>
    <scope>NUCLEOTIDE SEQUENCE [LARGE SCALE GENOMIC DNA]</scope>
    <source>
        <strain evidence="2 3">NIT-SL11</strain>
    </source>
</reference>
<keyword evidence="1" id="KW-0732">Signal</keyword>
<keyword evidence="3" id="KW-1185">Reference proteome</keyword>
<feature type="signal peptide" evidence="1">
    <location>
        <begin position="1"/>
        <end position="28"/>
    </location>
</feature>
<organism evidence="2 3">
    <name type="scientific">Geotalea uraniireducens</name>
    <dbReference type="NCBI Taxonomy" id="351604"/>
    <lineage>
        <taxon>Bacteria</taxon>
        <taxon>Pseudomonadati</taxon>
        <taxon>Thermodesulfobacteriota</taxon>
        <taxon>Desulfuromonadia</taxon>
        <taxon>Geobacterales</taxon>
        <taxon>Geobacteraceae</taxon>
        <taxon>Geotalea</taxon>
    </lineage>
</organism>
<evidence type="ECO:0000313" key="3">
    <source>
        <dbReference type="Proteomes" id="UP001317705"/>
    </source>
</evidence>
<dbReference type="InterPro" id="IPR013783">
    <property type="entry name" value="Ig-like_fold"/>
</dbReference>
<evidence type="ECO:0000256" key="1">
    <source>
        <dbReference type="SAM" id="SignalP"/>
    </source>
</evidence>
<dbReference type="Proteomes" id="UP001317705">
    <property type="component" value="Chromosome"/>
</dbReference>
<evidence type="ECO:0000313" key="2">
    <source>
        <dbReference type="EMBL" id="BDV42860.1"/>
    </source>
</evidence>
<protein>
    <submittedName>
        <fullName evidence="2">Uncharacterized protein</fullName>
    </submittedName>
</protein>
<name>A0ABN6VUL7_9BACT</name>
<dbReference type="Pfam" id="PF13620">
    <property type="entry name" value="CarboxypepD_reg"/>
    <property type="match status" value="2"/>
</dbReference>
<proteinExistence type="predicted"/>
<dbReference type="InterPro" id="IPR008969">
    <property type="entry name" value="CarboxyPept-like_regulatory"/>
</dbReference>
<dbReference type="Pfam" id="PF22352">
    <property type="entry name" value="K319L-like_PKD"/>
    <property type="match status" value="1"/>
</dbReference>
<dbReference type="Pfam" id="PF08309">
    <property type="entry name" value="LVIVD"/>
    <property type="match status" value="2"/>
</dbReference>
<feature type="chain" id="PRO_5045901300" evidence="1">
    <location>
        <begin position="29"/>
        <end position="1225"/>
    </location>
</feature>
<gene>
    <name evidence="2" type="ORF">GURASL_17830</name>
</gene>